<dbReference type="KEGG" id="bge:BC1002_4792"/>
<gene>
    <name evidence="1" type="ordered locus">BC1002_4792</name>
</gene>
<reference evidence="1 2" key="2">
    <citation type="journal article" date="2012" name="J. Bacteriol.">
        <title>Genome Sequences of Burkholderia sp. Strains CCGE1002 and H160, Isolated from Legume Nodules in Mexico and Brazil.</title>
        <authorList>
            <person name="Ormeno-Orrillo E."/>
            <person name="Rogel M.A."/>
            <person name="Chueire L.M."/>
            <person name="Tiedje J.M."/>
            <person name="Martinez-Romero E."/>
            <person name="Hungria M."/>
        </authorList>
    </citation>
    <scope>NUCLEOTIDE SEQUENCE [LARGE SCALE GENOMIC DNA]</scope>
    <source>
        <strain evidence="1 2">CCGE1002</strain>
    </source>
</reference>
<dbReference type="EMBL" id="CP002014">
    <property type="protein sequence ID" value="ADG18757.1"/>
    <property type="molecule type" value="Genomic_DNA"/>
</dbReference>
<evidence type="ECO:0000313" key="2">
    <source>
        <dbReference type="Proteomes" id="UP000002190"/>
    </source>
</evidence>
<dbReference type="AlphaFoldDB" id="D5WDF4"/>
<organism evidence="1 2">
    <name type="scientific">Paraburkholderia atlantica</name>
    <dbReference type="NCBI Taxonomy" id="2654982"/>
    <lineage>
        <taxon>Bacteria</taxon>
        <taxon>Pseudomonadati</taxon>
        <taxon>Pseudomonadota</taxon>
        <taxon>Betaproteobacteria</taxon>
        <taxon>Burkholderiales</taxon>
        <taxon>Burkholderiaceae</taxon>
        <taxon>Paraburkholderia</taxon>
    </lineage>
</organism>
<dbReference type="Proteomes" id="UP000002190">
    <property type="component" value="Chromosome 2"/>
</dbReference>
<proteinExistence type="predicted"/>
<accession>D5WDF4</accession>
<protein>
    <submittedName>
        <fullName evidence="1">Uncharacterized protein</fullName>
    </submittedName>
</protein>
<sequence>MCLRVTSNQNLCRCAEPVSSLLAEIYATFKLAFSSPRVVPCRFTQIAGQTVSFMCANAPSRLSDETLWTRAPFGKADFSAIFRFYRLRESPGQKMPSLAGRDFTRSAKCSTGHTKRCGFGHSGREEGARLEASRLELASLRCFRQAGLVLAMGSARKSTTRCCGPEQTASAPRKKSRKTGDVCTTSSRDCAAITSPSAAYIVRPCCVSGTRPPCCGLPGSCPFTSRVSSSSCRQTALRPRGPNTAQRRPCGETNQQFSAVPCSARSAIAHANPGNGFH</sequence>
<name>D5WDF4_PARAM</name>
<evidence type="ECO:0000313" key="1">
    <source>
        <dbReference type="EMBL" id="ADG18757.1"/>
    </source>
</evidence>
<dbReference type="HOGENOM" id="CLU_999940_0_0_4"/>
<dbReference type="STRING" id="640511.BC1002_4792"/>
<reference evidence="2" key="1">
    <citation type="submission" date="2010-04" db="EMBL/GenBank/DDBJ databases">
        <title>Complete sequence of chromosome 2 of Burkholderia sp. CCGE1002.</title>
        <authorList>
            <consortium name="US DOE Joint Genome Institute"/>
            <person name="Lucas S."/>
            <person name="Copeland A."/>
            <person name="Lapidus A."/>
            <person name="Cheng J.-F."/>
            <person name="Bruce D."/>
            <person name="Goodwin L."/>
            <person name="Pitluck S."/>
            <person name="Chertkov O."/>
            <person name="Detter J.C."/>
            <person name="Han C."/>
            <person name="Tapia R."/>
            <person name="Land M."/>
            <person name="Hauser L."/>
            <person name="Kyrpides N."/>
            <person name="Ovchinnikova G."/>
            <person name="Martinez-Romero E."/>
            <person name="Hernandez M.A.R."/>
            <person name="Tiedje J.M."/>
            <person name="Woyke T."/>
        </authorList>
    </citation>
    <scope>NUCLEOTIDE SEQUENCE [LARGE SCALE GENOMIC DNA]</scope>
    <source>
        <strain evidence="2">CCGE1002</strain>
    </source>
</reference>